<dbReference type="PANTHER" id="PTHR46638:SF1">
    <property type="entry name" value="CORRINOID ADENOSYLTRANSFERASE"/>
    <property type="match status" value="1"/>
</dbReference>
<comment type="function">
    <text evidence="5">Required for both de novo synthesis of the corrin ring for the assimilation of exogenous corrinoids. Participates in the adenosylation of a variety of incomplete and complete corrinoids.</text>
</comment>
<evidence type="ECO:0000313" key="11">
    <source>
        <dbReference type="EMBL" id="MBE0981538.1"/>
    </source>
</evidence>
<evidence type="ECO:0000256" key="9">
    <source>
        <dbReference type="ARBA" id="ARBA00048555"/>
    </source>
</evidence>
<dbReference type="GO" id="GO:0008817">
    <property type="term" value="F:corrinoid adenosyltransferase activity"/>
    <property type="evidence" value="ECO:0007669"/>
    <property type="project" value="UniProtKB-EC"/>
</dbReference>
<dbReference type="PANTHER" id="PTHR46638">
    <property type="entry name" value="CORRINOID ADENOSYLTRANSFERASE"/>
    <property type="match status" value="1"/>
</dbReference>
<evidence type="ECO:0000256" key="10">
    <source>
        <dbReference type="ARBA" id="ARBA00048692"/>
    </source>
</evidence>
<comment type="catalytic activity">
    <reaction evidence="9">
        <text>2 cob(II)yrinate a,c diamide + reduced [electron-transfer flavoprotein] + 2 ATP = 2 adenosylcob(III)yrinate a,c-diamide + 2 triphosphate + oxidized [electron-transfer flavoprotein] + 3 H(+)</text>
        <dbReference type="Rhea" id="RHEA:11528"/>
        <dbReference type="Rhea" id="RHEA-COMP:10685"/>
        <dbReference type="Rhea" id="RHEA-COMP:10686"/>
        <dbReference type="ChEBI" id="CHEBI:15378"/>
        <dbReference type="ChEBI" id="CHEBI:18036"/>
        <dbReference type="ChEBI" id="CHEBI:30616"/>
        <dbReference type="ChEBI" id="CHEBI:57692"/>
        <dbReference type="ChEBI" id="CHEBI:58307"/>
        <dbReference type="ChEBI" id="CHEBI:58503"/>
        <dbReference type="ChEBI" id="CHEBI:58537"/>
        <dbReference type="EC" id="2.5.1.17"/>
    </reaction>
</comment>
<evidence type="ECO:0000256" key="5">
    <source>
        <dbReference type="ARBA" id="ARBA00024929"/>
    </source>
</evidence>
<comment type="similarity">
    <text evidence="2">Belongs to the Cob(I)alamin adenosyltransferase family.</text>
</comment>
<evidence type="ECO:0000256" key="1">
    <source>
        <dbReference type="ARBA" id="ARBA00005121"/>
    </source>
</evidence>
<evidence type="ECO:0000256" key="3">
    <source>
        <dbReference type="ARBA" id="ARBA00012454"/>
    </source>
</evidence>
<evidence type="ECO:0000256" key="8">
    <source>
        <dbReference type="ARBA" id="ARBA00033354"/>
    </source>
</evidence>
<name>A0AAP1RC78_ECOLX</name>
<dbReference type="Proteomes" id="UP000640866">
    <property type="component" value="Unassembled WGS sequence"/>
</dbReference>
<dbReference type="GO" id="GO:0005524">
    <property type="term" value="F:ATP binding"/>
    <property type="evidence" value="ECO:0007669"/>
    <property type="project" value="InterPro"/>
</dbReference>
<keyword evidence="4" id="KW-0627">Porphyrin biosynthesis</keyword>
<evidence type="ECO:0000256" key="7">
    <source>
        <dbReference type="ARBA" id="ARBA00033334"/>
    </source>
</evidence>
<proteinExistence type="inferred from homology"/>
<sequence>KGKSSSAFGMVARALGHGMKVGVVQFIKGAASTGEEAFFRRFPEEVSYH</sequence>
<dbReference type="InterPro" id="IPR027417">
    <property type="entry name" value="P-loop_NTPase"/>
</dbReference>
<comment type="catalytic activity">
    <reaction evidence="10">
        <text>2 cob(II)alamin + reduced [electron-transfer flavoprotein] + 2 ATP = 2 adenosylcob(III)alamin + 2 triphosphate + oxidized [electron-transfer flavoprotein] + 3 H(+)</text>
        <dbReference type="Rhea" id="RHEA:28671"/>
        <dbReference type="Rhea" id="RHEA-COMP:10685"/>
        <dbReference type="Rhea" id="RHEA-COMP:10686"/>
        <dbReference type="ChEBI" id="CHEBI:15378"/>
        <dbReference type="ChEBI" id="CHEBI:16304"/>
        <dbReference type="ChEBI" id="CHEBI:18036"/>
        <dbReference type="ChEBI" id="CHEBI:18408"/>
        <dbReference type="ChEBI" id="CHEBI:30616"/>
        <dbReference type="ChEBI" id="CHEBI:57692"/>
        <dbReference type="ChEBI" id="CHEBI:58307"/>
        <dbReference type="EC" id="2.5.1.17"/>
    </reaction>
</comment>
<dbReference type="EMBL" id="JACZOI010000976">
    <property type="protein sequence ID" value="MBE0981538.1"/>
    <property type="molecule type" value="Genomic_DNA"/>
</dbReference>
<reference evidence="11" key="1">
    <citation type="submission" date="2020-09" db="EMBL/GenBank/DDBJ databases">
        <title>Emerging polyconal dissemination of OXA-244-producing E. coli in France.</title>
        <authorList>
            <person name="Emeraud C."/>
            <person name="Girlich D."/>
            <person name="Bonnin R.A."/>
            <person name="Jousset A.B."/>
            <person name="Naas T."/>
            <person name="Dortet L."/>
        </authorList>
    </citation>
    <scope>NUCLEOTIDE SEQUENCE</scope>
    <source>
        <strain evidence="11">225E3</strain>
    </source>
</reference>
<dbReference type="InterPro" id="IPR003724">
    <property type="entry name" value="CblAdoTrfase_CobA"/>
</dbReference>
<comment type="caution">
    <text evidence="11">The sequence shown here is derived from an EMBL/GenBank/DDBJ whole genome shotgun (WGS) entry which is preliminary data.</text>
</comment>
<comment type="pathway">
    <text evidence="1">Cofactor biosynthesis; adenosylcobalamin biosynthesis; adenosylcobalamin from cob(II)yrinate a,c-diamide: step 2/7.</text>
</comment>
<evidence type="ECO:0000256" key="2">
    <source>
        <dbReference type="ARBA" id="ARBA00007487"/>
    </source>
</evidence>
<gene>
    <name evidence="11" type="ORF">IH772_31380</name>
</gene>
<dbReference type="GO" id="GO:0006779">
    <property type="term" value="P:porphyrin-containing compound biosynthetic process"/>
    <property type="evidence" value="ECO:0007669"/>
    <property type="project" value="UniProtKB-KW"/>
</dbReference>
<dbReference type="AlphaFoldDB" id="A0AAP1RC78"/>
<dbReference type="Gene3D" id="3.40.50.300">
    <property type="entry name" value="P-loop containing nucleotide triphosphate hydrolases"/>
    <property type="match status" value="1"/>
</dbReference>
<accession>A0AAP1RC78</accession>
<evidence type="ECO:0000256" key="6">
    <source>
        <dbReference type="ARBA" id="ARBA00031529"/>
    </source>
</evidence>
<evidence type="ECO:0000313" key="12">
    <source>
        <dbReference type="Proteomes" id="UP000640866"/>
    </source>
</evidence>
<feature type="non-terminal residue" evidence="11">
    <location>
        <position position="49"/>
    </location>
</feature>
<dbReference type="GO" id="GO:0009236">
    <property type="term" value="P:cobalamin biosynthetic process"/>
    <property type="evidence" value="ECO:0007669"/>
    <property type="project" value="InterPro"/>
</dbReference>
<dbReference type="SUPFAM" id="SSF52540">
    <property type="entry name" value="P-loop containing nucleoside triphosphate hydrolases"/>
    <property type="match status" value="1"/>
</dbReference>
<organism evidence="11 12">
    <name type="scientific">Escherichia coli</name>
    <dbReference type="NCBI Taxonomy" id="562"/>
    <lineage>
        <taxon>Bacteria</taxon>
        <taxon>Pseudomonadati</taxon>
        <taxon>Pseudomonadota</taxon>
        <taxon>Gammaproteobacteria</taxon>
        <taxon>Enterobacterales</taxon>
        <taxon>Enterobacteriaceae</taxon>
        <taxon>Escherichia</taxon>
    </lineage>
</organism>
<protein>
    <recommendedName>
        <fullName evidence="3">corrinoid adenosyltransferase</fullName>
        <ecNumber evidence="3">2.5.1.17</ecNumber>
    </recommendedName>
    <alternativeName>
        <fullName evidence="6">Cob(II)alamin adenosyltransferase</fullName>
    </alternativeName>
    <alternativeName>
        <fullName evidence="8">Cob(II)yrinic acid a,c-diamide adenosyltransferase</fullName>
    </alternativeName>
    <alternativeName>
        <fullName evidence="7">Cobinamide/cobalamin adenosyltransferase</fullName>
    </alternativeName>
</protein>
<dbReference type="RefSeq" id="WP_192525695.1">
    <property type="nucleotide sequence ID" value="NZ_JACZOI010000976.1"/>
</dbReference>
<dbReference type="Pfam" id="PF02572">
    <property type="entry name" value="CobA_CobO_BtuR"/>
    <property type="match status" value="1"/>
</dbReference>
<dbReference type="EC" id="2.5.1.17" evidence="3"/>
<feature type="non-terminal residue" evidence="11">
    <location>
        <position position="1"/>
    </location>
</feature>
<evidence type="ECO:0000256" key="4">
    <source>
        <dbReference type="ARBA" id="ARBA00023244"/>
    </source>
</evidence>